<sequence>MFEDVEVDGQLRRLRQGFTTGTCAQAATKAALMALMGHDPGAEVSVILPTKQLACLTIHGVHKMGDGVVCRIIKNGGDDPDATHGAEIWAHVSWRDDRDIIVDGGHGVGRVTKPGLGLPLGAAAINRIPRKMILQEVLAGLSARPRGVNIVISVPQGQDIALRTCNPRLGIVGGISILGTTGIVRPYSLSSWKASVVLAVKVAAESSDHVVLVTGSRSRDFAEQQFSYAPIVEIGRFLGPALHAAAIRPQIRRVSLVGMMGKLAKVAQGALDLHAYESPLILESLRDIAARAGARLDLLNALGDDATAQRVAEVVGTRYPDFYRLVAQRVKATVQAKLPSTVAVDVWLVSATGQVLAMVRQ</sequence>
<evidence type="ECO:0000256" key="4">
    <source>
        <dbReference type="ARBA" id="ARBA00022691"/>
    </source>
</evidence>
<dbReference type="InterPro" id="IPR036074">
    <property type="entry name" value="CbiD_sf"/>
</dbReference>
<dbReference type="NCBIfam" id="TIGR00312">
    <property type="entry name" value="cbiD"/>
    <property type="match status" value="1"/>
</dbReference>
<dbReference type="EMBL" id="CP019454">
    <property type="protein sequence ID" value="AUW95498.1"/>
    <property type="molecule type" value="Genomic_DNA"/>
</dbReference>
<comment type="catalytic activity">
    <reaction evidence="5">
        <text>Co-precorrin-5B + S-adenosyl-L-methionine = Co-precorrin-6A + S-adenosyl-L-homocysteine</text>
        <dbReference type="Rhea" id="RHEA:26285"/>
        <dbReference type="ChEBI" id="CHEBI:57856"/>
        <dbReference type="ChEBI" id="CHEBI:59789"/>
        <dbReference type="ChEBI" id="CHEBI:60063"/>
        <dbReference type="ChEBI" id="CHEBI:60064"/>
        <dbReference type="EC" id="2.1.1.195"/>
    </reaction>
</comment>
<evidence type="ECO:0000256" key="3">
    <source>
        <dbReference type="ARBA" id="ARBA00022679"/>
    </source>
</evidence>
<dbReference type="InterPro" id="IPR002748">
    <property type="entry name" value="CbiD"/>
</dbReference>
<evidence type="ECO:0000313" key="6">
    <source>
        <dbReference type="EMBL" id="AUW95498.1"/>
    </source>
</evidence>
<dbReference type="HAMAP" id="MF_00787">
    <property type="entry name" value="CbiD"/>
    <property type="match status" value="1"/>
</dbReference>
<keyword evidence="2 5" id="KW-0489">Methyltransferase</keyword>
<keyword evidence="7" id="KW-1185">Reference proteome</keyword>
<keyword evidence="4 5" id="KW-0949">S-adenosyl-L-methionine</keyword>
<evidence type="ECO:0000313" key="7">
    <source>
        <dbReference type="Proteomes" id="UP000325292"/>
    </source>
</evidence>
<dbReference type="PIRSF" id="PIRSF026782">
    <property type="entry name" value="CbiD"/>
    <property type="match status" value="1"/>
</dbReference>
<comment type="function">
    <text evidence="5">Catalyzes the methylation of C-1 in cobalt-precorrin-5B to form cobalt-precorrin-6A.</text>
</comment>
<evidence type="ECO:0000256" key="1">
    <source>
        <dbReference type="ARBA" id="ARBA00022573"/>
    </source>
</evidence>
<dbReference type="NCBIfam" id="NF000849">
    <property type="entry name" value="PRK00075.1-1"/>
    <property type="match status" value="1"/>
</dbReference>
<organism evidence="6 7">
    <name type="scientific">Sulfobacillus thermotolerans</name>
    <dbReference type="NCBI Taxonomy" id="338644"/>
    <lineage>
        <taxon>Bacteria</taxon>
        <taxon>Bacillati</taxon>
        <taxon>Bacillota</taxon>
        <taxon>Clostridia</taxon>
        <taxon>Eubacteriales</taxon>
        <taxon>Clostridiales Family XVII. Incertae Sedis</taxon>
        <taxon>Sulfobacillus</taxon>
    </lineage>
</organism>
<dbReference type="Pfam" id="PF01888">
    <property type="entry name" value="CbiD"/>
    <property type="match status" value="1"/>
</dbReference>
<comment type="similarity">
    <text evidence="5">Belongs to the CbiD family.</text>
</comment>
<dbReference type="Proteomes" id="UP000325292">
    <property type="component" value="Chromosome"/>
</dbReference>
<proteinExistence type="inferred from homology"/>
<gene>
    <name evidence="5" type="primary">cbiD</name>
    <name evidence="6" type="ORF">BXT84_08920</name>
</gene>
<dbReference type="EC" id="2.1.1.195" evidence="5"/>
<dbReference type="Gene3D" id="3.30.2110.10">
    <property type="entry name" value="CbiD-like"/>
    <property type="match status" value="1"/>
</dbReference>
<evidence type="ECO:0000256" key="2">
    <source>
        <dbReference type="ARBA" id="ARBA00022603"/>
    </source>
</evidence>
<keyword evidence="3 5" id="KW-0808">Transferase</keyword>
<dbReference type="PANTHER" id="PTHR35863">
    <property type="entry name" value="COBALT-PRECORRIN-5B C(1)-METHYLTRANSFERASE"/>
    <property type="match status" value="1"/>
</dbReference>
<evidence type="ECO:0000256" key="5">
    <source>
        <dbReference type="HAMAP-Rule" id="MF_00787"/>
    </source>
</evidence>
<keyword evidence="1 5" id="KW-0169">Cobalamin biosynthesis</keyword>
<comment type="pathway">
    <text evidence="5">Cofactor biosynthesis; adenosylcobalamin biosynthesis; cob(II)yrinate a,c-diamide from sirohydrochlorin (anaerobic route): step 6/10.</text>
</comment>
<dbReference type="SUPFAM" id="SSF111342">
    <property type="entry name" value="CbiD-like"/>
    <property type="match status" value="1"/>
</dbReference>
<dbReference type="PANTHER" id="PTHR35863:SF1">
    <property type="entry name" value="COBALT-PRECORRIN-5B C(1)-METHYLTRANSFERASE"/>
    <property type="match status" value="1"/>
</dbReference>
<reference evidence="6 7" key="1">
    <citation type="journal article" date="2019" name="Sci. Rep.">
        <title>Sulfobacillus thermotolerans: new insights into resistance and metabolic capacities of acidophilic chemolithotrophs.</title>
        <authorList>
            <person name="Panyushkina A.E."/>
            <person name="Babenko V.V."/>
            <person name="Nikitina A.S."/>
            <person name="Selezneva O.V."/>
            <person name="Tsaplina I.A."/>
            <person name="Letarova M.A."/>
            <person name="Kostryukova E.S."/>
            <person name="Letarov A.V."/>
        </authorList>
    </citation>
    <scope>NUCLEOTIDE SEQUENCE [LARGE SCALE GENOMIC DNA]</scope>
    <source>
        <strain evidence="6 7">Kr1</strain>
    </source>
</reference>
<protein>
    <recommendedName>
        <fullName evidence="5">Cobalt-precorrin-5B C(1)-methyltransferase</fullName>
        <ecNumber evidence="5">2.1.1.195</ecNumber>
    </recommendedName>
    <alternativeName>
        <fullName evidence="5">Cobalt-precorrin-6A synthase</fullName>
    </alternativeName>
</protein>
<accession>A0ABN5H871</accession>
<name>A0ABN5H871_9FIRM</name>